<evidence type="ECO:0000313" key="4">
    <source>
        <dbReference type="Proteomes" id="UP000284841"/>
    </source>
</evidence>
<dbReference type="Proteomes" id="UP000284841">
    <property type="component" value="Unassembled WGS sequence"/>
</dbReference>
<accession>A0A415DYR3</accession>
<comment type="caution">
    <text evidence="3">The sequence shown here is derived from an EMBL/GenBank/DDBJ whole genome shotgun (WGS) entry which is preliminary data.</text>
</comment>
<feature type="domain" description="PucR C-terminal helix-turn-helix" evidence="2">
    <location>
        <begin position="322"/>
        <end position="378"/>
    </location>
</feature>
<gene>
    <name evidence="3" type="ORF">DW099_14195</name>
</gene>
<dbReference type="InterPro" id="IPR012914">
    <property type="entry name" value="PucR_dom"/>
</dbReference>
<dbReference type="PANTHER" id="PTHR33744">
    <property type="entry name" value="CARBOHYDRATE DIACID REGULATOR"/>
    <property type="match status" value="1"/>
</dbReference>
<dbReference type="EMBL" id="QRMS01000004">
    <property type="protein sequence ID" value="RHJ85988.1"/>
    <property type="molecule type" value="Genomic_DNA"/>
</dbReference>
<dbReference type="Pfam" id="PF07905">
    <property type="entry name" value="PucR"/>
    <property type="match status" value="1"/>
</dbReference>
<evidence type="ECO:0000313" key="3">
    <source>
        <dbReference type="EMBL" id="RHJ85988.1"/>
    </source>
</evidence>
<keyword evidence="4" id="KW-1185">Reference proteome</keyword>
<reference evidence="3 4" key="1">
    <citation type="submission" date="2018-08" db="EMBL/GenBank/DDBJ databases">
        <title>A genome reference for cultivated species of the human gut microbiota.</title>
        <authorList>
            <person name="Zou Y."/>
            <person name="Xue W."/>
            <person name="Luo G."/>
        </authorList>
    </citation>
    <scope>NUCLEOTIDE SEQUENCE [LARGE SCALE GENOMIC DNA]</scope>
    <source>
        <strain evidence="3 4">AM07-24</strain>
    </source>
</reference>
<dbReference type="OrthoDB" id="143422at2"/>
<dbReference type="RefSeq" id="WP_118336125.1">
    <property type="nucleotide sequence ID" value="NZ_AP025567.1"/>
</dbReference>
<dbReference type="Pfam" id="PF13556">
    <property type="entry name" value="HTH_30"/>
    <property type="match status" value="1"/>
</dbReference>
<dbReference type="Gene3D" id="1.10.10.2840">
    <property type="entry name" value="PucR C-terminal helix-turn-helix domain"/>
    <property type="match status" value="1"/>
</dbReference>
<dbReference type="InterPro" id="IPR042070">
    <property type="entry name" value="PucR_C-HTH_sf"/>
</dbReference>
<sequence>MALTVKDILQLDGLSKMRLIAGEGGLDRYVVSLGIADNEFSSFADQSERNVFEADMIILSTLLFAKEEPGLILSTTKFLCEIGAAAFACKTTIFEKLPQEVIDFANAHDFPIIQYDADLYMESIIFEILDAVRKEDDNFFSEENLDQMIAGNLTKTQIYSLSKNISLKLKEYVMAVYIKGEDEDFQLNLERYSKVFYLNRNLNTKALVCKYKNGLFALLTARQKKKQSFAIILRELMEFLSPSKEGLYVSCSRIHDPYKELDQCIRESYYTHIASKAEEKSFGSYDKIGAYQLLVPLADTEAMKDFMTSLIDPIREKPEFFETIRQLALNEGDIFRTASSLQCHHNTIRYRISKIKQFLFCEEMSDQEFYVNISLAVRLYMLNENK</sequence>
<dbReference type="InterPro" id="IPR051448">
    <property type="entry name" value="CdaR-like_regulators"/>
</dbReference>
<evidence type="ECO:0000259" key="2">
    <source>
        <dbReference type="Pfam" id="PF13556"/>
    </source>
</evidence>
<name>A0A415DYR3_9FIRM</name>
<evidence type="ECO:0000259" key="1">
    <source>
        <dbReference type="Pfam" id="PF07905"/>
    </source>
</evidence>
<organism evidence="3 4">
    <name type="scientific">Emergencia timonensis</name>
    <dbReference type="NCBI Taxonomy" id="1776384"/>
    <lineage>
        <taxon>Bacteria</taxon>
        <taxon>Bacillati</taxon>
        <taxon>Bacillota</taxon>
        <taxon>Clostridia</taxon>
        <taxon>Peptostreptococcales</taxon>
        <taxon>Anaerovoracaceae</taxon>
        <taxon>Emergencia</taxon>
    </lineage>
</organism>
<dbReference type="InterPro" id="IPR025736">
    <property type="entry name" value="PucR_C-HTH_dom"/>
</dbReference>
<feature type="domain" description="Purine catabolism PurC-like" evidence="1">
    <location>
        <begin position="7"/>
        <end position="131"/>
    </location>
</feature>
<protein>
    <submittedName>
        <fullName evidence="3">PucR family transcriptional regulator</fullName>
    </submittedName>
</protein>
<dbReference type="STRING" id="1776384.GCA_900086585_01763"/>
<dbReference type="AlphaFoldDB" id="A0A415DYR3"/>
<proteinExistence type="predicted"/>